<dbReference type="InterPro" id="IPR000802">
    <property type="entry name" value="Arsenical_pump_ArsB"/>
</dbReference>
<feature type="transmembrane region" description="Helical" evidence="8">
    <location>
        <begin position="266"/>
        <end position="283"/>
    </location>
</feature>
<protein>
    <submittedName>
        <fullName evidence="9">Arsenic transporter</fullName>
    </submittedName>
</protein>
<keyword evidence="10" id="KW-1185">Reference proteome</keyword>
<dbReference type="AlphaFoldDB" id="A0A0J6D4R0"/>
<sequence>MIETITIATFIATLFFIFIRPWGLNIAIPATLGAVFIIALGVVSNSDLLTISSKVSGAGITIVATVVMAIVLESFGFFHWCASQLVDRSRGSGIRLFFYTNLLCFLMTLFFNNDGSILITTPILVLLLNHLSFTTKEKIPYLLSGALVATASSAPIGVSNIVNLISLDIIDISLYRHTAMMLVPASVGLFFMVLLLYLVFRKQLPVTFETKKFEIKDQIHAKIFGNHAEDLNPKKVARFMKKVLLFVFTVRIGLYIASYVNFPVSIVAVVGSLALLGWRWYYLRVSPLDMIKKTPWSIFLFAFSMYVLVFGLSNIGLTDLVVRYLEPFAEASLYQASVMNGLAVTFFSNLFNNHPALMIGTLSLTAMTIDHNVMESMYLASIVGSDIGSLILPMGTLATLIWMHILKKKGIVVTWWQYIKVTLIVIPPTIIVTWTLLYFWLEWLFF</sequence>
<evidence type="ECO:0000256" key="2">
    <source>
        <dbReference type="ARBA" id="ARBA00006433"/>
    </source>
</evidence>
<comment type="subcellular location">
    <subcellularLocation>
        <location evidence="1">Cell membrane</location>
        <topology evidence="1">Multi-pass membrane protein</topology>
    </subcellularLocation>
</comment>
<comment type="caution">
    <text evidence="9">The sequence shown here is derived from an EMBL/GenBank/DDBJ whole genome shotgun (WGS) entry which is preliminary data.</text>
</comment>
<feature type="transmembrane region" description="Helical" evidence="8">
    <location>
        <begin position="22"/>
        <end position="43"/>
    </location>
</feature>
<keyword evidence="4 8" id="KW-0812">Transmembrane</keyword>
<dbReference type="GO" id="GO:0005886">
    <property type="term" value="C:plasma membrane"/>
    <property type="evidence" value="ECO:0007669"/>
    <property type="project" value="UniProtKB-SubCell"/>
</dbReference>
<keyword evidence="3" id="KW-1003">Cell membrane</keyword>
<evidence type="ECO:0000256" key="8">
    <source>
        <dbReference type="SAM" id="Phobius"/>
    </source>
</evidence>
<dbReference type="PATRIC" id="fig|157733.3.peg.4078"/>
<dbReference type="PANTHER" id="PTHR43302:SF6">
    <property type="entry name" value="ARSENICAL PUMP MEMBRANE PROTEIN-RELATED"/>
    <property type="match status" value="1"/>
</dbReference>
<reference evidence="9" key="1">
    <citation type="submission" date="2015-06" db="EMBL/GenBank/DDBJ databases">
        <authorList>
            <person name="Liu B."/>
            <person name="Wang J."/>
            <person name="Zhu Y."/>
            <person name="Liu G."/>
            <person name="Chen Q."/>
            <person name="Zheng C."/>
            <person name="Che J."/>
            <person name="Ge C."/>
            <person name="Shi H."/>
            <person name="Pan Z."/>
            <person name="Liu X."/>
        </authorList>
    </citation>
    <scope>NUCLEOTIDE SEQUENCE [LARGE SCALE GENOMIC DNA]</scope>
    <source>
        <strain evidence="9">DSM 16346</strain>
    </source>
</reference>
<gene>
    <name evidence="9" type="ORF">AB986_08940</name>
</gene>
<evidence type="ECO:0000256" key="5">
    <source>
        <dbReference type="ARBA" id="ARBA00022849"/>
    </source>
</evidence>
<dbReference type="Pfam" id="PF02040">
    <property type="entry name" value="ArsB"/>
    <property type="match status" value="1"/>
</dbReference>
<evidence type="ECO:0000313" key="10">
    <source>
        <dbReference type="Proteomes" id="UP000035996"/>
    </source>
</evidence>
<evidence type="ECO:0000313" key="9">
    <source>
        <dbReference type="EMBL" id="KMM39319.1"/>
    </source>
</evidence>
<feature type="transmembrane region" description="Helical" evidence="8">
    <location>
        <begin position="418"/>
        <end position="441"/>
    </location>
</feature>
<dbReference type="CDD" id="cd01118">
    <property type="entry name" value="ArsB_permease"/>
    <property type="match status" value="1"/>
</dbReference>
<dbReference type="PANTHER" id="PTHR43302">
    <property type="entry name" value="TRANSPORTER ARSB-RELATED"/>
    <property type="match status" value="1"/>
</dbReference>
<feature type="transmembrane region" description="Helical" evidence="8">
    <location>
        <begin position="117"/>
        <end position="134"/>
    </location>
</feature>
<dbReference type="OrthoDB" id="9774335at2"/>
<accession>A0A0J6D4R0</accession>
<comment type="similarity">
    <text evidence="2">Belongs to the ArsB family.</text>
</comment>
<evidence type="ECO:0000256" key="1">
    <source>
        <dbReference type="ARBA" id="ARBA00004651"/>
    </source>
</evidence>
<dbReference type="RefSeq" id="WP_048310489.1">
    <property type="nucleotide sequence ID" value="NZ_CP119526.1"/>
</dbReference>
<feature type="transmembrane region" description="Helical" evidence="8">
    <location>
        <begin position="93"/>
        <end position="111"/>
    </location>
</feature>
<dbReference type="Proteomes" id="UP000035996">
    <property type="component" value="Unassembled WGS sequence"/>
</dbReference>
<dbReference type="GO" id="GO:0046685">
    <property type="term" value="P:response to arsenic-containing substance"/>
    <property type="evidence" value="ECO:0007669"/>
    <property type="project" value="UniProtKB-KW"/>
</dbReference>
<keyword evidence="5" id="KW-0059">Arsenical resistance</keyword>
<keyword evidence="7 8" id="KW-0472">Membrane</keyword>
<feature type="transmembrane region" description="Helical" evidence="8">
    <location>
        <begin position="55"/>
        <end position="81"/>
    </location>
</feature>
<evidence type="ECO:0000256" key="4">
    <source>
        <dbReference type="ARBA" id="ARBA00022692"/>
    </source>
</evidence>
<dbReference type="PRINTS" id="PR00758">
    <property type="entry name" value="ARSENICPUMP"/>
</dbReference>
<feature type="transmembrane region" description="Helical" evidence="8">
    <location>
        <begin position="243"/>
        <end position="260"/>
    </location>
</feature>
<name>A0A0J6D4R0_9BACL</name>
<proteinExistence type="inferred from homology"/>
<keyword evidence="6 8" id="KW-1133">Transmembrane helix</keyword>
<feature type="transmembrane region" description="Helical" evidence="8">
    <location>
        <begin position="141"/>
        <end position="167"/>
    </location>
</feature>
<feature type="transmembrane region" description="Helical" evidence="8">
    <location>
        <begin position="295"/>
        <end position="317"/>
    </location>
</feature>
<organism evidence="9 10">
    <name type="scientific">Guptibacillus hwajinpoensis</name>
    <dbReference type="NCBI Taxonomy" id="208199"/>
    <lineage>
        <taxon>Bacteria</taxon>
        <taxon>Bacillati</taxon>
        <taxon>Bacillota</taxon>
        <taxon>Bacilli</taxon>
        <taxon>Bacillales</taxon>
        <taxon>Guptibacillaceae</taxon>
        <taxon>Guptibacillus</taxon>
    </lineage>
</organism>
<evidence type="ECO:0000256" key="3">
    <source>
        <dbReference type="ARBA" id="ARBA00022475"/>
    </source>
</evidence>
<feature type="transmembrane region" description="Helical" evidence="8">
    <location>
        <begin position="179"/>
        <end position="200"/>
    </location>
</feature>
<dbReference type="GO" id="GO:0015105">
    <property type="term" value="F:arsenite transmembrane transporter activity"/>
    <property type="evidence" value="ECO:0007669"/>
    <property type="project" value="InterPro"/>
</dbReference>
<evidence type="ECO:0000256" key="6">
    <source>
        <dbReference type="ARBA" id="ARBA00022989"/>
    </source>
</evidence>
<evidence type="ECO:0000256" key="7">
    <source>
        <dbReference type="ARBA" id="ARBA00023136"/>
    </source>
</evidence>
<dbReference type="EMBL" id="LELK01000001">
    <property type="protein sequence ID" value="KMM39319.1"/>
    <property type="molecule type" value="Genomic_DNA"/>
</dbReference>
<feature type="transmembrane region" description="Helical" evidence="8">
    <location>
        <begin position="387"/>
        <end position="406"/>
    </location>
</feature>